<dbReference type="Proteomes" id="UP000828941">
    <property type="component" value="Chromosome 12"/>
</dbReference>
<dbReference type="EMBL" id="CM039437">
    <property type="protein sequence ID" value="KAI4306819.1"/>
    <property type="molecule type" value="Genomic_DNA"/>
</dbReference>
<evidence type="ECO:0000313" key="2">
    <source>
        <dbReference type="Proteomes" id="UP000828941"/>
    </source>
</evidence>
<accession>A0ACB9LB37</accession>
<gene>
    <name evidence="1" type="ORF">L6164_030064</name>
</gene>
<sequence length="86" mass="9449">MRFNLSGELVVHHVCVDLHAHILGTCGYTEKLDHTAWLGNPPALLRLGIVCLVPPTRVEGGYKIVLFSDPLMPEGIYSLHDGEIDS</sequence>
<evidence type="ECO:0000313" key="1">
    <source>
        <dbReference type="EMBL" id="KAI4306819.1"/>
    </source>
</evidence>
<comment type="caution">
    <text evidence="1">The sequence shown here is derived from an EMBL/GenBank/DDBJ whole genome shotgun (WGS) entry which is preliminary data.</text>
</comment>
<name>A0ACB9LB37_BAUVA</name>
<protein>
    <submittedName>
        <fullName evidence="1">Uncharacterized protein</fullName>
    </submittedName>
</protein>
<reference evidence="1 2" key="1">
    <citation type="journal article" date="2022" name="DNA Res.">
        <title>Chromosomal-level genome assembly of the orchid tree Bauhinia variegata (Leguminosae; Cercidoideae) supports the allotetraploid origin hypothesis of Bauhinia.</title>
        <authorList>
            <person name="Zhong Y."/>
            <person name="Chen Y."/>
            <person name="Zheng D."/>
            <person name="Pang J."/>
            <person name="Liu Y."/>
            <person name="Luo S."/>
            <person name="Meng S."/>
            <person name="Qian L."/>
            <person name="Wei D."/>
            <person name="Dai S."/>
            <person name="Zhou R."/>
        </authorList>
    </citation>
    <scope>NUCLEOTIDE SEQUENCE [LARGE SCALE GENOMIC DNA]</scope>
    <source>
        <strain evidence="1">BV-YZ2020</strain>
    </source>
</reference>
<proteinExistence type="predicted"/>
<keyword evidence="2" id="KW-1185">Reference proteome</keyword>
<organism evidence="1 2">
    <name type="scientific">Bauhinia variegata</name>
    <name type="common">Purple orchid tree</name>
    <name type="synonym">Phanera variegata</name>
    <dbReference type="NCBI Taxonomy" id="167791"/>
    <lineage>
        <taxon>Eukaryota</taxon>
        <taxon>Viridiplantae</taxon>
        <taxon>Streptophyta</taxon>
        <taxon>Embryophyta</taxon>
        <taxon>Tracheophyta</taxon>
        <taxon>Spermatophyta</taxon>
        <taxon>Magnoliopsida</taxon>
        <taxon>eudicotyledons</taxon>
        <taxon>Gunneridae</taxon>
        <taxon>Pentapetalae</taxon>
        <taxon>rosids</taxon>
        <taxon>fabids</taxon>
        <taxon>Fabales</taxon>
        <taxon>Fabaceae</taxon>
        <taxon>Cercidoideae</taxon>
        <taxon>Cercideae</taxon>
        <taxon>Bauhiniinae</taxon>
        <taxon>Bauhinia</taxon>
    </lineage>
</organism>